<reference evidence="1 2" key="1">
    <citation type="submission" date="2021-03" db="EMBL/GenBank/DDBJ databases">
        <title>Genomic Encyclopedia of Type Strains, Phase IV (KMG-IV): sequencing the most valuable type-strain genomes for metagenomic binning, comparative biology and taxonomic classification.</title>
        <authorList>
            <person name="Goeker M."/>
        </authorList>
    </citation>
    <scope>NUCLEOTIDE SEQUENCE [LARGE SCALE GENOMIC DNA]</scope>
    <source>
        <strain evidence="1 2">DSM 26806</strain>
    </source>
</reference>
<evidence type="ECO:0000313" key="1">
    <source>
        <dbReference type="EMBL" id="MBP2002147.1"/>
    </source>
</evidence>
<protein>
    <submittedName>
        <fullName evidence="1">Uncharacterized protein</fullName>
    </submittedName>
</protein>
<gene>
    <name evidence="1" type="ORF">J2Z69_003204</name>
</gene>
<keyword evidence="2" id="KW-1185">Reference proteome</keyword>
<dbReference type="EMBL" id="JAGGLD010000006">
    <property type="protein sequence ID" value="MBP2002147.1"/>
    <property type="molecule type" value="Genomic_DNA"/>
</dbReference>
<sequence>MAYYVFTLHRNILPYGKVHMIDLVVANSGTEPFEVYIEGEQDRRVAFKFLYHLGAVDSEFGRRSIQDISVNEELLNLKIITNRLLPYHCEIRLYFRDTEGTTLGVISEHQMHKLCN</sequence>
<accession>A0ABS4JKA8</accession>
<proteinExistence type="predicted"/>
<dbReference type="Proteomes" id="UP001519288">
    <property type="component" value="Unassembled WGS sequence"/>
</dbReference>
<evidence type="ECO:0000313" key="2">
    <source>
        <dbReference type="Proteomes" id="UP001519288"/>
    </source>
</evidence>
<name>A0ABS4JKA8_9BACL</name>
<organism evidence="1 2">
    <name type="scientific">Paenibacillus shirakamiensis</name>
    <dbReference type="NCBI Taxonomy" id="1265935"/>
    <lineage>
        <taxon>Bacteria</taxon>
        <taxon>Bacillati</taxon>
        <taxon>Bacillota</taxon>
        <taxon>Bacilli</taxon>
        <taxon>Bacillales</taxon>
        <taxon>Paenibacillaceae</taxon>
        <taxon>Paenibacillus</taxon>
    </lineage>
</organism>
<comment type="caution">
    <text evidence="1">The sequence shown here is derived from an EMBL/GenBank/DDBJ whole genome shotgun (WGS) entry which is preliminary data.</text>
</comment>